<evidence type="ECO:0000313" key="5">
    <source>
        <dbReference type="Proteomes" id="UP001556367"/>
    </source>
</evidence>
<keyword evidence="3" id="KW-0732">Signal</keyword>
<dbReference type="Gene3D" id="3.40.50.10320">
    <property type="entry name" value="LmbE-like"/>
    <property type="match status" value="1"/>
</dbReference>
<evidence type="ECO:0000256" key="2">
    <source>
        <dbReference type="ARBA" id="ARBA00012176"/>
    </source>
</evidence>
<dbReference type="PANTHER" id="PTHR12993:SF11">
    <property type="entry name" value="N-ACETYLGLUCOSAMINYL-PHOSPHATIDYLINOSITOL DE-N-ACETYLASE"/>
    <property type="match status" value="1"/>
</dbReference>
<evidence type="ECO:0000256" key="1">
    <source>
        <dbReference type="ARBA" id="ARBA00006066"/>
    </source>
</evidence>
<dbReference type="InterPro" id="IPR024078">
    <property type="entry name" value="LmbE-like_dom_sf"/>
</dbReference>
<comment type="caution">
    <text evidence="4">The sequence shown here is derived from an EMBL/GenBank/DDBJ whole genome shotgun (WGS) entry which is preliminary data.</text>
</comment>
<evidence type="ECO:0000256" key="3">
    <source>
        <dbReference type="SAM" id="SignalP"/>
    </source>
</evidence>
<organism evidence="4 5">
    <name type="scientific">Hohenbuehelia grisea</name>
    <dbReference type="NCBI Taxonomy" id="104357"/>
    <lineage>
        <taxon>Eukaryota</taxon>
        <taxon>Fungi</taxon>
        <taxon>Dikarya</taxon>
        <taxon>Basidiomycota</taxon>
        <taxon>Agaricomycotina</taxon>
        <taxon>Agaricomycetes</taxon>
        <taxon>Agaricomycetidae</taxon>
        <taxon>Agaricales</taxon>
        <taxon>Pleurotineae</taxon>
        <taxon>Pleurotaceae</taxon>
        <taxon>Hohenbuehelia</taxon>
    </lineage>
</organism>
<gene>
    <name evidence="4" type="ORF">HGRIS_011575</name>
</gene>
<proteinExistence type="inferred from homology"/>
<dbReference type="InterPro" id="IPR003737">
    <property type="entry name" value="GlcNAc_PI_deacetylase-related"/>
</dbReference>
<dbReference type="EC" id="3.5.1.89" evidence="2"/>
<dbReference type="PANTHER" id="PTHR12993">
    <property type="entry name" value="N-ACETYLGLUCOSAMINYL-PHOSPHATIDYLINOSITOL DE-N-ACETYLASE-RELATED"/>
    <property type="match status" value="1"/>
</dbReference>
<keyword evidence="5" id="KW-1185">Reference proteome</keyword>
<comment type="similarity">
    <text evidence="1">Belongs to the PIGL family.</text>
</comment>
<evidence type="ECO:0000313" key="4">
    <source>
        <dbReference type="EMBL" id="KAL0959910.1"/>
    </source>
</evidence>
<protein>
    <recommendedName>
        <fullName evidence="2">N-acetylglucosaminylphosphatidylinositol deacetylase</fullName>
        <ecNumber evidence="2">3.5.1.89</ecNumber>
    </recommendedName>
</protein>
<sequence length="303" mass="34009">MFNLNPAAFKIAFIAIILALLYRPETTNKDVLHQGQHPRILLVTAHPDDECLFFGPTILSLQPSHPTESVKGDASTPEVYSICLSTGDADGLGDIRTSELAHSLDILGVKPDHRWVLNHPQLKDNITVTWDTSVIADVVRPYVEKHRITTILTFDYEGISGHPNHKSLPRGMRQLIKQLDMTAAAASVAPPRVYALLTVPLVTKYIGPFAAVLAKVDFRIARAFELLIMWLVEGLRLLGFKLPVSSAHSTVVPSRLPVFVSGIGEYTQALLAMRAHHSQLVWFRWLYVSFSRYMWVNEWVELR</sequence>
<dbReference type="Pfam" id="PF02585">
    <property type="entry name" value="PIG-L"/>
    <property type="match status" value="1"/>
</dbReference>
<feature type="chain" id="PRO_5047522561" description="N-acetylglucosaminylphosphatidylinositol deacetylase" evidence="3">
    <location>
        <begin position="20"/>
        <end position="303"/>
    </location>
</feature>
<dbReference type="Proteomes" id="UP001556367">
    <property type="component" value="Unassembled WGS sequence"/>
</dbReference>
<accession>A0ABR3JWW3</accession>
<name>A0ABR3JWW3_9AGAR</name>
<reference evidence="5" key="1">
    <citation type="submission" date="2024-06" db="EMBL/GenBank/DDBJ databases">
        <title>Multi-omics analyses provide insights into the biosynthesis of the anticancer antibiotic pleurotin in Hohenbuehelia grisea.</title>
        <authorList>
            <person name="Weaver J.A."/>
            <person name="Alberti F."/>
        </authorList>
    </citation>
    <scope>NUCLEOTIDE SEQUENCE [LARGE SCALE GENOMIC DNA]</scope>
    <source>
        <strain evidence="5">T-177</strain>
    </source>
</reference>
<dbReference type="EMBL" id="JASNQZ010000002">
    <property type="protein sequence ID" value="KAL0959910.1"/>
    <property type="molecule type" value="Genomic_DNA"/>
</dbReference>
<feature type="signal peptide" evidence="3">
    <location>
        <begin position="1"/>
        <end position="19"/>
    </location>
</feature>
<dbReference type="SUPFAM" id="SSF102588">
    <property type="entry name" value="LmbE-like"/>
    <property type="match status" value="1"/>
</dbReference>